<protein>
    <submittedName>
        <fullName evidence="3">NAD(P)H oxidoreductase</fullName>
        <ecNumber evidence="3">1.6.5.2</ecNumber>
    </submittedName>
</protein>
<evidence type="ECO:0000256" key="1">
    <source>
        <dbReference type="ARBA" id="ARBA00023002"/>
    </source>
</evidence>
<name>A0A087AIC3_9BIFI</name>
<dbReference type="eggNOG" id="COG2249">
    <property type="taxonomic scope" value="Bacteria"/>
</dbReference>
<dbReference type="Proteomes" id="UP000028995">
    <property type="component" value="Unassembled WGS sequence"/>
</dbReference>
<reference evidence="3 4" key="1">
    <citation type="submission" date="2014-03" db="EMBL/GenBank/DDBJ databases">
        <title>Genomics of Bifidobacteria.</title>
        <authorList>
            <person name="Ventura M."/>
            <person name="Milani C."/>
            <person name="Lugli G.A."/>
        </authorList>
    </citation>
    <scope>NUCLEOTIDE SEQUENCE [LARGE SCALE GENOMIC DNA]</scope>
    <source>
        <strain evidence="3 4">LMG 10510</strain>
    </source>
</reference>
<dbReference type="AlphaFoldDB" id="A0A087AIC3"/>
<dbReference type="Pfam" id="PF02525">
    <property type="entry name" value="Flavodoxin_2"/>
    <property type="match status" value="1"/>
</dbReference>
<dbReference type="STRING" id="35760.BCHO_0570"/>
<evidence type="ECO:0000313" key="4">
    <source>
        <dbReference type="Proteomes" id="UP000028995"/>
    </source>
</evidence>
<evidence type="ECO:0000259" key="2">
    <source>
        <dbReference type="Pfam" id="PF02525"/>
    </source>
</evidence>
<sequence length="174" mass="19546">MTTVLMVFHDRLRQSKVNRALAQRASREDTADVVVRDMYALYPDFHIDVDEEHRVCGAADRLAFLFPFYWYSAPALMKLWEDAVFTPGWAYGDGASIAGKRMLLAVTTGGAEDMYTTGGRHGATMDALLLPYRTTARYLGLDYEEPFVVHGSSKAIDDDELAAVGERFVRRLRG</sequence>
<dbReference type="InterPro" id="IPR029039">
    <property type="entry name" value="Flavoprotein-like_sf"/>
</dbReference>
<dbReference type="InterPro" id="IPR003680">
    <property type="entry name" value="Flavodoxin_fold"/>
</dbReference>
<dbReference type="GO" id="GO:0010181">
    <property type="term" value="F:FMN binding"/>
    <property type="evidence" value="ECO:0007669"/>
    <property type="project" value="TreeGrafter"/>
</dbReference>
<dbReference type="GO" id="GO:0009055">
    <property type="term" value="F:electron transfer activity"/>
    <property type="evidence" value="ECO:0007669"/>
    <property type="project" value="TreeGrafter"/>
</dbReference>
<accession>A0A087AIC3</accession>
<dbReference type="PANTHER" id="PTHR47307">
    <property type="entry name" value="GLUTATHIONE-REGULATED POTASSIUM-EFFLUX SYSTEM ANCILLARY PROTEIN KEFG"/>
    <property type="match status" value="1"/>
</dbReference>
<feature type="domain" description="Flavodoxin-like fold" evidence="2">
    <location>
        <begin position="1"/>
        <end position="169"/>
    </location>
</feature>
<comment type="caution">
    <text evidence="3">The sequence shown here is derived from an EMBL/GenBank/DDBJ whole genome shotgun (WGS) entry which is preliminary data.</text>
</comment>
<proteinExistence type="predicted"/>
<dbReference type="InterPro" id="IPR046980">
    <property type="entry name" value="KefG/KefF"/>
</dbReference>
<evidence type="ECO:0000313" key="3">
    <source>
        <dbReference type="EMBL" id="KFI58523.1"/>
    </source>
</evidence>
<organism evidence="3 4">
    <name type="scientific">Bifidobacterium choerinum</name>
    <dbReference type="NCBI Taxonomy" id="35760"/>
    <lineage>
        <taxon>Bacteria</taxon>
        <taxon>Bacillati</taxon>
        <taxon>Actinomycetota</taxon>
        <taxon>Actinomycetes</taxon>
        <taxon>Bifidobacteriales</taxon>
        <taxon>Bifidobacteriaceae</taxon>
        <taxon>Bifidobacterium</taxon>
    </lineage>
</organism>
<dbReference type="EMBL" id="JGYU01000001">
    <property type="protein sequence ID" value="KFI58523.1"/>
    <property type="molecule type" value="Genomic_DNA"/>
</dbReference>
<dbReference type="RefSeq" id="WP_024540327.1">
    <property type="nucleotide sequence ID" value="NZ_JBQKLO010000014.1"/>
</dbReference>
<dbReference type="PANTHER" id="PTHR47307:SF1">
    <property type="entry name" value="GLUTATHIONE-REGULATED POTASSIUM-EFFLUX SYSTEM ANCILLARY PROTEIN KEFG"/>
    <property type="match status" value="1"/>
</dbReference>
<dbReference type="Gene3D" id="3.40.50.360">
    <property type="match status" value="1"/>
</dbReference>
<dbReference type="SUPFAM" id="SSF52218">
    <property type="entry name" value="Flavoproteins"/>
    <property type="match status" value="1"/>
</dbReference>
<dbReference type="EC" id="1.6.5.2" evidence="3"/>
<keyword evidence="1 3" id="KW-0560">Oxidoreductase</keyword>
<dbReference type="GO" id="GO:0003955">
    <property type="term" value="F:NAD(P)H dehydrogenase (quinone) activity"/>
    <property type="evidence" value="ECO:0007669"/>
    <property type="project" value="UniProtKB-EC"/>
</dbReference>
<gene>
    <name evidence="3" type="ORF">BCHO_0570</name>
</gene>
<keyword evidence="4" id="KW-1185">Reference proteome</keyword>